<keyword evidence="4" id="KW-0663">Pyridoxal phosphate</keyword>
<dbReference type="InterPro" id="IPR015421">
    <property type="entry name" value="PyrdxlP-dep_Trfase_major"/>
</dbReference>
<evidence type="ECO:0000256" key="3">
    <source>
        <dbReference type="ARBA" id="ARBA00022679"/>
    </source>
</evidence>
<reference evidence="6" key="1">
    <citation type="submission" date="2019-07" db="EMBL/GenBank/DDBJ databases">
        <authorList>
            <person name="Weber M."/>
            <person name="Kostadinov I."/>
            <person name="Kostadinov D I."/>
        </authorList>
    </citation>
    <scope>NUCLEOTIDE SEQUENCE</scope>
    <source>
        <strain evidence="6">Gfbio:sag-sample-m06:053724c1-46a9-4a36-b237-ea2bf867836b</strain>
    </source>
</reference>
<protein>
    <submittedName>
        <fullName evidence="6">Putative Histidinol-phosphate aminotransferase</fullName>
    </submittedName>
</protein>
<gene>
    <name evidence="6" type="ORF">JTBM06_V1_120010</name>
</gene>
<accession>A0A7D9H404</accession>
<evidence type="ECO:0000256" key="2">
    <source>
        <dbReference type="ARBA" id="ARBA00022576"/>
    </source>
</evidence>
<dbReference type="PANTHER" id="PTHR43643:SF3">
    <property type="entry name" value="HISTIDINOL-PHOSPHATE AMINOTRANSFERASE"/>
    <property type="match status" value="1"/>
</dbReference>
<dbReference type="AlphaFoldDB" id="A0A7D9H404"/>
<comment type="similarity">
    <text evidence="1">Belongs to the class-II pyridoxal-phosphate-dependent aminotransferase family. Histidinol-phosphate aminotransferase subfamily.</text>
</comment>
<dbReference type="InterPro" id="IPR006311">
    <property type="entry name" value="TAT_signal"/>
</dbReference>
<name>A0A7D9H404_9GAMM</name>
<dbReference type="InterPro" id="IPR050106">
    <property type="entry name" value="HistidinolP_aminotransfase"/>
</dbReference>
<dbReference type="Pfam" id="PF00155">
    <property type="entry name" value="Aminotran_1_2"/>
    <property type="match status" value="1"/>
</dbReference>
<evidence type="ECO:0000259" key="5">
    <source>
        <dbReference type="Pfam" id="PF00155"/>
    </source>
</evidence>
<sequence>MTSVSRRQVLLGGGALLGAGLVPGVNFIGNAFGDEILRPDYIIRAATNENPWGPSRVAIQAINRSLHRSSTYGVNSAKLIRLVAGINDVLPDHVAVGTGSGEILKTAALIATLERGSIVCADPTYHDLTRYAEGVGVDVIRVPVDQGFGTDLDAMRKAIRTDTTCVYLVNPNNPIPSIIEKNALREFVLEISRDRMVFVDEAYFEFVEDPNYATMMDLVRDGHQNIIVARTASKIHGLAGLRIGFGFAHPDLIAEINHRKTGNINVLGLEAAYASYQDKEFQKFTLRKNKESLAIVEGMHEELGHRYVKSNANFSFFETGRDVNKVRAAFLNEGIMVGRPFPPMLDWLRVSMAKPDEMRYFVQTYKRLYG</sequence>
<proteinExistence type="inferred from homology"/>
<dbReference type="InterPro" id="IPR015424">
    <property type="entry name" value="PyrdxlP-dep_Trfase"/>
</dbReference>
<dbReference type="Gene3D" id="3.90.1150.10">
    <property type="entry name" value="Aspartate Aminotransferase, domain 1"/>
    <property type="match status" value="1"/>
</dbReference>
<dbReference type="SUPFAM" id="SSF53383">
    <property type="entry name" value="PLP-dependent transferases"/>
    <property type="match status" value="1"/>
</dbReference>
<dbReference type="PANTHER" id="PTHR43643">
    <property type="entry name" value="HISTIDINOL-PHOSPHATE AMINOTRANSFERASE 2"/>
    <property type="match status" value="1"/>
</dbReference>
<organism evidence="6">
    <name type="scientific">uncultured Woeseiaceae bacterium</name>
    <dbReference type="NCBI Taxonomy" id="1983305"/>
    <lineage>
        <taxon>Bacteria</taxon>
        <taxon>Pseudomonadati</taxon>
        <taxon>Pseudomonadota</taxon>
        <taxon>Gammaproteobacteria</taxon>
        <taxon>Woeseiales</taxon>
        <taxon>Woeseiaceae</taxon>
        <taxon>environmental samples</taxon>
    </lineage>
</organism>
<evidence type="ECO:0000256" key="4">
    <source>
        <dbReference type="ARBA" id="ARBA00022898"/>
    </source>
</evidence>
<dbReference type="InterPro" id="IPR015422">
    <property type="entry name" value="PyrdxlP-dep_Trfase_small"/>
</dbReference>
<dbReference type="InterPro" id="IPR004839">
    <property type="entry name" value="Aminotransferase_I/II_large"/>
</dbReference>
<dbReference type="PROSITE" id="PS51318">
    <property type="entry name" value="TAT"/>
    <property type="match status" value="1"/>
</dbReference>
<dbReference type="EMBL" id="LR633967">
    <property type="protein sequence ID" value="VUX55812.1"/>
    <property type="molecule type" value="Genomic_DNA"/>
</dbReference>
<evidence type="ECO:0000256" key="1">
    <source>
        <dbReference type="ARBA" id="ARBA00007970"/>
    </source>
</evidence>
<feature type="domain" description="Aminotransferase class I/classII large" evidence="5">
    <location>
        <begin position="89"/>
        <end position="363"/>
    </location>
</feature>
<keyword evidence="3 6" id="KW-0808">Transferase</keyword>
<dbReference type="Gene3D" id="3.40.640.10">
    <property type="entry name" value="Type I PLP-dependent aspartate aminotransferase-like (Major domain)"/>
    <property type="match status" value="1"/>
</dbReference>
<dbReference type="GO" id="GO:0030170">
    <property type="term" value="F:pyridoxal phosphate binding"/>
    <property type="evidence" value="ECO:0007669"/>
    <property type="project" value="InterPro"/>
</dbReference>
<evidence type="ECO:0000313" key="6">
    <source>
        <dbReference type="EMBL" id="VUX55812.1"/>
    </source>
</evidence>
<dbReference type="GO" id="GO:0008483">
    <property type="term" value="F:transaminase activity"/>
    <property type="evidence" value="ECO:0007669"/>
    <property type="project" value="UniProtKB-KW"/>
</dbReference>
<keyword evidence="2 6" id="KW-0032">Aminotransferase</keyword>
<dbReference type="CDD" id="cd00609">
    <property type="entry name" value="AAT_like"/>
    <property type="match status" value="1"/>
</dbReference>